<reference evidence="1" key="1">
    <citation type="submission" date="2021-04" db="EMBL/GenBank/DDBJ databases">
        <title>Whole genome sequencing of Enterococci isolates from hospitalized patients.</title>
        <authorList>
            <person name="Ogoti B.M."/>
            <person name="Onyambu F.G."/>
        </authorList>
    </citation>
    <scope>NUCLEOTIDE SEQUENCE</scope>
    <source>
        <strain evidence="1">242</strain>
    </source>
</reference>
<comment type="caution">
    <text evidence="1">The sequence shown here is derived from an EMBL/GenBank/DDBJ whole genome shotgun (WGS) entry which is preliminary data.</text>
</comment>
<evidence type="ECO:0000313" key="2">
    <source>
        <dbReference type="Proteomes" id="UP000680045"/>
    </source>
</evidence>
<gene>
    <name evidence="1" type="ORF">KEH51_05060</name>
</gene>
<proteinExistence type="predicted"/>
<evidence type="ECO:0000313" key="1">
    <source>
        <dbReference type="EMBL" id="MBR8644226.1"/>
    </source>
</evidence>
<dbReference type="AlphaFoldDB" id="A0A941FPF7"/>
<sequence length="106" mass="11657">MKTFDLKSGTKVIIDESRIVIERTGGKSAMKGLFAGRAMGQMSIKTSAVTGLIHFADYLMICASGLLTPNDFKLSSVAEIKQYPNCIVAKESELEELYQFLNGFIK</sequence>
<protein>
    <submittedName>
        <fullName evidence="1">Uncharacterized protein</fullName>
    </submittedName>
</protein>
<dbReference type="Proteomes" id="UP000680045">
    <property type="component" value="Unassembled WGS sequence"/>
</dbReference>
<dbReference type="EMBL" id="JAGTPW010000006">
    <property type="protein sequence ID" value="MBR8644226.1"/>
    <property type="molecule type" value="Genomic_DNA"/>
</dbReference>
<accession>A0A941FPF7</accession>
<organism evidence="1 2">
    <name type="scientific">Peribacillus frigoritolerans</name>
    <dbReference type="NCBI Taxonomy" id="450367"/>
    <lineage>
        <taxon>Bacteria</taxon>
        <taxon>Bacillati</taxon>
        <taxon>Bacillota</taxon>
        <taxon>Bacilli</taxon>
        <taxon>Bacillales</taxon>
        <taxon>Bacillaceae</taxon>
        <taxon>Peribacillus</taxon>
    </lineage>
</organism>
<name>A0A941FPF7_9BACI</name>